<dbReference type="EMBL" id="KN818244">
    <property type="protein sequence ID" value="KIL65127.1"/>
    <property type="molecule type" value="Genomic_DNA"/>
</dbReference>
<dbReference type="Proteomes" id="UP000054549">
    <property type="component" value="Unassembled WGS sequence"/>
</dbReference>
<dbReference type="OrthoDB" id="2693061at2759"/>
<sequence>MFNLFSWGTKRQTTPLTDERPAKRSTLETVPNDLDDATHARLDKRVLDICEEPVESSSAVTLLLNTIVQHSEGRLDQKYRRIANAKALIKEHPELVDKLKEAWNDSSFKQIRNSKILRTSQSFQIEQSRQAATFSSDDSESESSRDQ</sequence>
<dbReference type="HOGENOM" id="CLU_1767593_0_0_1"/>
<gene>
    <name evidence="2" type="ORF">M378DRAFT_10999</name>
</gene>
<evidence type="ECO:0000313" key="3">
    <source>
        <dbReference type="Proteomes" id="UP000054549"/>
    </source>
</evidence>
<feature type="region of interest" description="Disordered" evidence="1">
    <location>
        <begin position="128"/>
        <end position="147"/>
    </location>
</feature>
<proteinExistence type="predicted"/>
<name>A0A0C2WTR8_AMAMK</name>
<reference evidence="2 3" key="1">
    <citation type="submission" date="2014-04" db="EMBL/GenBank/DDBJ databases">
        <title>Evolutionary Origins and Diversification of the Mycorrhizal Mutualists.</title>
        <authorList>
            <consortium name="DOE Joint Genome Institute"/>
            <consortium name="Mycorrhizal Genomics Consortium"/>
            <person name="Kohler A."/>
            <person name="Kuo A."/>
            <person name="Nagy L.G."/>
            <person name="Floudas D."/>
            <person name="Copeland A."/>
            <person name="Barry K.W."/>
            <person name="Cichocki N."/>
            <person name="Veneault-Fourrey C."/>
            <person name="LaButti K."/>
            <person name="Lindquist E.A."/>
            <person name="Lipzen A."/>
            <person name="Lundell T."/>
            <person name="Morin E."/>
            <person name="Murat C."/>
            <person name="Riley R."/>
            <person name="Ohm R."/>
            <person name="Sun H."/>
            <person name="Tunlid A."/>
            <person name="Henrissat B."/>
            <person name="Grigoriev I.V."/>
            <person name="Hibbett D.S."/>
            <person name="Martin F."/>
        </authorList>
    </citation>
    <scope>NUCLEOTIDE SEQUENCE [LARGE SCALE GENOMIC DNA]</scope>
    <source>
        <strain evidence="2 3">Koide BX008</strain>
    </source>
</reference>
<feature type="region of interest" description="Disordered" evidence="1">
    <location>
        <begin position="1"/>
        <end position="21"/>
    </location>
</feature>
<evidence type="ECO:0000313" key="2">
    <source>
        <dbReference type="EMBL" id="KIL65127.1"/>
    </source>
</evidence>
<dbReference type="InParanoid" id="A0A0C2WTR8"/>
<evidence type="ECO:0000256" key="1">
    <source>
        <dbReference type="SAM" id="MobiDB-lite"/>
    </source>
</evidence>
<accession>A0A0C2WTR8</accession>
<organism evidence="2 3">
    <name type="scientific">Amanita muscaria (strain Koide BX008)</name>
    <dbReference type="NCBI Taxonomy" id="946122"/>
    <lineage>
        <taxon>Eukaryota</taxon>
        <taxon>Fungi</taxon>
        <taxon>Dikarya</taxon>
        <taxon>Basidiomycota</taxon>
        <taxon>Agaricomycotina</taxon>
        <taxon>Agaricomycetes</taxon>
        <taxon>Agaricomycetidae</taxon>
        <taxon>Agaricales</taxon>
        <taxon>Pluteineae</taxon>
        <taxon>Amanitaceae</taxon>
        <taxon>Amanita</taxon>
    </lineage>
</organism>
<dbReference type="AlphaFoldDB" id="A0A0C2WTR8"/>
<keyword evidence="3" id="KW-1185">Reference proteome</keyword>
<protein>
    <submittedName>
        <fullName evidence="2">Uncharacterized protein</fullName>
    </submittedName>
</protein>